<dbReference type="GO" id="GO:0000124">
    <property type="term" value="C:SAGA complex"/>
    <property type="evidence" value="ECO:0007669"/>
    <property type="project" value="InterPro"/>
</dbReference>
<evidence type="ECO:0000256" key="3">
    <source>
        <dbReference type="ARBA" id="ARBA00023163"/>
    </source>
</evidence>
<feature type="domain" description="SGF29 C-terminal" evidence="6">
    <location>
        <begin position="160"/>
        <end position="330"/>
    </location>
</feature>
<protein>
    <recommendedName>
        <fullName evidence="6">SGF29 C-terminal domain-containing protein</fullName>
    </recommendedName>
</protein>
<dbReference type="PROSITE" id="PS51518">
    <property type="entry name" value="SGF29_C"/>
    <property type="match status" value="1"/>
</dbReference>
<keyword evidence="4" id="KW-0539">Nucleus</keyword>
<dbReference type="PANTHER" id="PTHR21539">
    <property type="entry name" value="SAGA-ASSOCIATED FACTOR 29"/>
    <property type="match status" value="1"/>
</dbReference>
<dbReference type="PANTHER" id="PTHR21539:SF0">
    <property type="entry name" value="SAGA-ASSOCIATED FACTOR 29"/>
    <property type="match status" value="1"/>
</dbReference>
<dbReference type="InParanoid" id="A0A165IA60"/>
<evidence type="ECO:0000256" key="1">
    <source>
        <dbReference type="ARBA" id="ARBA00004123"/>
    </source>
</evidence>
<evidence type="ECO:0000256" key="4">
    <source>
        <dbReference type="ARBA" id="ARBA00023242"/>
    </source>
</evidence>
<evidence type="ECO:0000259" key="6">
    <source>
        <dbReference type="PROSITE" id="PS51518"/>
    </source>
</evidence>
<evidence type="ECO:0000313" key="8">
    <source>
        <dbReference type="Proteomes" id="UP000076842"/>
    </source>
</evidence>
<keyword evidence="8" id="KW-1185">Reference proteome</keyword>
<dbReference type="STRING" id="1353952.A0A165IA60"/>
<dbReference type="OrthoDB" id="10265994at2759"/>
<accession>A0A165IA60</accession>
<keyword evidence="3" id="KW-0804">Transcription</keyword>
<feature type="compositionally biased region" description="Basic and acidic residues" evidence="5">
    <location>
        <begin position="175"/>
        <end position="196"/>
    </location>
</feature>
<dbReference type="Proteomes" id="UP000076842">
    <property type="component" value="Unassembled WGS sequence"/>
</dbReference>
<dbReference type="InterPro" id="IPR010750">
    <property type="entry name" value="SGF29_tudor-like_dom"/>
</dbReference>
<keyword evidence="2" id="KW-0805">Transcription regulation</keyword>
<dbReference type="GO" id="GO:0005634">
    <property type="term" value="C:nucleus"/>
    <property type="evidence" value="ECO:0007669"/>
    <property type="project" value="UniProtKB-SubCell"/>
</dbReference>
<proteinExistence type="predicted"/>
<gene>
    <name evidence="7" type="ORF">CALCODRAFT_553766</name>
</gene>
<evidence type="ECO:0000256" key="2">
    <source>
        <dbReference type="ARBA" id="ARBA00023015"/>
    </source>
</evidence>
<dbReference type="EMBL" id="KV423932">
    <property type="protein sequence ID" value="KZT60311.1"/>
    <property type="molecule type" value="Genomic_DNA"/>
</dbReference>
<evidence type="ECO:0000256" key="5">
    <source>
        <dbReference type="SAM" id="MobiDB-lite"/>
    </source>
</evidence>
<sequence length="330" mass="36668">MSARRGTKRPNTDGAESSLLWSRIVPSLQELAKVQSDADSHAAIHNFNKWCAKITSENSFLRAAPERSEQANMKLRGALNKIKSAAEAEETLINQILEDLSVLKALRSAPQDIHENRRKRQRLSPSVSSRGTPPVTTGLARSATTGPQVKMKVRKDNITQQLPLQEGRRVAYRQSRKDEGAVKPVKEETHRRRTTETPEPEPEDEDGEWIIAVVTKRGRKNPNVYTVQDAEPEDPKHPPTWTTTSRSLIPLPDPNASPSSPAHFSAYGPFPAGATVLGHFPDTSAFYRAVVHQPPKPPVTDKSVYKLKFEGDNDMIRDVSVHMVIPYSGP</sequence>
<dbReference type="CDD" id="cd20394">
    <property type="entry name" value="Tudor_SGF29_rpt2"/>
    <property type="match status" value="1"/>
</dbReference>
<dbReference type="InterPro" id="IPR037802">
    <property type="entry name" value="SGF29"/>
</dbReference>
<feature type="compositionally biased region" description="Polar residues" evidence="5">
    <location>
        <begin position="123"/>
        <end position="135"/>
    </location>
</feature>
<feature type="compositionally biased region" description="Acidic residues" evidence="5">
    <location>
        <begin position="198"/>
        <end position="207"/>
    </location>
</feature>
<evidence type="ECO:0000313" key="7">
    <source>
        <dbReference type="EMBL" id="KZT60311.1"/>
    </source>
</evidence>
<reference evidence="7 8" key="1">
    <citation type="journal article" date="2016" name="Mol. Biol. Evol.">
        <title>Comparative Genomics of Early-Diverging Mushroom-Forming Fungi Provides Insights into the Origins of Lignocellulose Decay Capabilities.</title>
        <authorList>
            <person name="Nagy L.G."/>
            <person name="Riley R."/>
            <person name="Tritt A."/>
            <person name="Adam C."/>
            <person name="Daum C."/>
            <person name="Floudas D."/>
            <person name="Sun H."/>
            <person name="Yadav J.S."/>
            <person name="Pangilinan J."/>
            <person name="Larsson K.H."/>
            <person name="Matsuura K."/>
            <person name="Barry K."/>
            <person name="Labutti K."/>
            <person name="Kuo R."/>
            <person name="Ohm R.A."/>
            <person name="Bhattacharya S.S."/>
            <person name="Shirouzu T."/>
            <person name="Yoshinaga Y."/>
            <person name="Martin F.M."/>
            <person name="Grigoriev I.V."/>
            <person name="Hibbett D.S."/>
        </authorList>
    </citation>
    <scope>NUCLEOTIDE SEQUENCE [LARGE SCALE GENOMIC DNA]</scope>
    <source>
        <strain evidence="7 8">HHB12733</strain>
    </source>
</reference>
<dbReference type="Gene3D" id="2.30.30.140">
    <property type="match status" value="2"/>
</dbReference>
<name>A0A165IA60_9BASI</name>
<dbReference type="Pfam" id="PF07039">
    <property type="entry name" value="SGF29_Tudor"/>
    <property type="match status" value="1"/>
</dbReference>
<dbReference type="AlphaFoldDB" id="A0A165IA60"/>
<feature type="region of interest" description="Disordered" evidence="5">
    <location>
        <begin position="222"/>
        <end position="243"/>
    </location>
</feature>
<dbReference type="InterPro" id="IPR047287">
    <property type="entry name" value="Tudor_SGF29_rpt2"/>
</dbReference>
<feature type="region of interest" description="Disordered" evidence="5">
    <location>
        <begin position="112"/>
        <end position="207"/>
    </location>
</feature>
<organism evidence="7 8">
    <name type="scientific">Calocera cornea HHB12733</name>
    <dbReference type="NCBI Taxonomy" id="1353952"/>
    <lineage>
        <taxon>Eukaryota</taxon>
        <taxon>Fungi</taxon>
        <taxon>Dikarya</taxon>
        <taxon>Basidiomycota</taxon>
        <taxon>Agaricomycotina</taxon>
        <taxon>Dacrymycetes</taxon>
        <taxon>Dacrymycetales</taxon>
        <taxon>Dacrymycetaceae</taxon>
        <taxon>Calocera</taxon>
    </lineage>
</organism>
<comment type="subcellular location">
    <subcellularLocation>
        <location evidence="1">Nucleus</location>
    </subcellularLocation>
</comment>